<name>A0A2K8PCU5_STRLA</name>
<dbReference type="InterPro" id="IPR009057">
    <property type="entry name" value="Homeodomain-like_sf"/>
</dbReference>
<dbReference type="GO" id="GO:0000976">
    <property type="term" value="F:transcription cis-regulatory region binding"/>
    <property type="evidence" value="ECO:0007669"/>
    <property type="project" value="TreeGrafter"/>
</dbReference>
<evidence type="ECO:0000256" key="1">
    <source>
        <dbReference type="ARBA" id="ARBA00023125"/>
    </source>
</evidence>
<accession>A0A2K8PCU5</accession>
<dbReference type="PROSITE" id="PS50977">
    <property type="entry name" value="HTH_TETR_2"/>
    <property type="match status" value="1"/>
</dbReference>
<dbReference type="AlphaFoldDB" id="A0A2K8PCU5"/>
<evidence type="ECO:0000313" key="4">
    <source>
        <dbReference type="Proteomes" id="UP000231791"/>
    </source>
</evidence>
<dbReference type="InterPro" id="IPR050109">
    <property type="entry name" value="HTH-type_TetR-like_transc_reg"/>
</dbReference>
<organism evidence="3 4">
    <name type="scientific">Streptomyces lavendulae subsp. lavendulae</name>
    <dbReference type="NCBI Taxonomy" id="58340"/>
    <lineage>
        <taxon>Bacteria</taxon>
        <taxon>Bacillati</taxon>
        <taxon>Actinomycetota</taxon>
        <taxon>Actinomycetes</taxon>
        <taxon>Kitasatosporales</taxon>
        <taxon>Streptomycetaceae</taxon>
        <taxon>Streptomyces</taxon>
    </lineage>
</organism>
<dbReference type="GO" id="GO:0003700">
    <property type="term" value="F:DNA-binding transcription factor activity"/>
    <property type="evidence" value="ECO:0007669"/>
    <property type="project" value="TreeGrafter"/>
</dbReference>
<gene>
    <name evidence="3" type="ORF">SLAV_13545</name>
</gene>
<dbReference type="EMBL" id="CP024985">
    <property type="protein sequence ID" value="ATZ24567.1"/>
    <property type="molecule type" value="Genomic_DNA"/>
</dbReference>
<protein>
    <submittedName>
        <fullName evidence="3">Transcriptional regulator, TetR family</fullName>
    </submittedName>
</protein>
<dbReference type="Gene3D" id="1.10.357.10">
    <property type="entry name" value="Tetracycline Repressor, domain 2"/>
    <property type="match status" value="1"/>
</dbReference>
<feature type="compositionally biased region" description="Pro residues" evidence="2">
    <location>
        <begin position="191"/>
        <end position="201"/>
    </location>
</feature>
<dbReference type="PANTHER" id="PTHR30055:SF146">
    <property type="entry name" value="HTH-TYPE TRANSCRIPTIONAL DUAL REGULATOR CECR"/>
    <property type="match status" value="1"/>
</dbReference>
<dbReference type="RefSeq" id="WP_063760241.1">
    <property type="nucleotide sequence ID" value="NZ_CP024985.1"/>
</dbReference>
<evidence type="ECO:0000256" key="2">
    <source>
        <dbReference type="SAM" id="MobiDB-lite"/>
    </source>
</evidence>
<dbReference type="PANTHER" id="PTHR30055">
    <property type="entry name" value="HTH-TYPE TRANSCRIPTIONAL REGULATOR RUTR"/>
    <property type="match status" value="1"/>
</dbReference>
<dbReference type="KEGG" id="slx:SLAV_13545"/>
<reference evidence="3 4" key="1">
    <citation type="submission" date="2017-11" db="EMBL/GenBank/DDBJ databases">
        <title>Complete genome sequence of Streptomyces lavendulae subsp. lavendulae CCM 3239 (formerly 'Streptomyces aureofaciens CCM 3239'), the producer of the angucycline-type antibiotic auricin.</title>
        <authorList>
            <person name="Busche T."/>
            <person name="Novakova R."/>
            <person name="Al'Dilaimi A."/>
            <person name="Homerova D."/>
            <person name="Feckova L."/>
            <person name="Rezuchova B."/>
            <person name="Mingyar E."/>
            <person name="Csolleiova D."/>
            <person name="Bekeova C."/>
            <person name="Winkler A."/>
            <person name="Sevcikova B."/>
            <person name="Kalinowski J."/>
            <person name="Kormanec J."/>
            <person name="Ruckert C."/>
        </authorList>
    </citation>
    <scope>NUCLEOTIDE SEQUENCE [LARGE SCALE GENOMIC DNA]</scope>
    <source>
        <strain evidence="3 4">CCM 3239</strain>
    </source>
</reference>
<dbReference type="GeneID" id="49383765"/>
<dbReference type="SUPFAM" id="SSF46689">
    <property type="entry name" value="Homeodomain-like"/>
    <property type="match status" value="1"/>
</dbReference>
<dbReference type="InterPro" id="IPR001647">
    <property type="entry name" value="HTH_TetR"/>
</dbReference>
<keyword evidence="4" id="KW-1185">Reference proteome</keyword>
<dbReference type="OrthoDB" id="4371863at2"/>
<keyword evidence="1" id="KW-0238">DNA-binding</keyword>
<proteinExistence type="predicted"/>
<sequence>MPAGRESLLRAAGAALSARPWPAVRMVEVAAAAGVSRQTLYNEFGGKDGLGRALVRRAAEEYLDGVDRALAPGPLSLPDADAAGRLAAVAEWTVRAARTRPLVRALLTGGWEPALPAPPPPGTRQALAPGDLARTVRDRAAAALSPEPAWRCELAVRLALSYVIAPGEDAIGDGAAAELLRLLGVPAGPSARPPAQAPPGPRLSAPNRTAGAR</sequence>
<evidence type="ECO:0000313" key="3">
    <source>
        <dbReference type="EMBL" id="ATZ24567.1"/>
    </source>
</evidence>
<feature type="region of interest" description="Disordered" evidence="2">
    <location>
        <begin position="185"/>
        <end position="213"/>
    </location>
</feature>
<dbReference type="Proteomes" id="UP000231791">
    <property type="component" value="Chromosome"/>
</dbReference>
<dbReference type="Pfam" id="PF00440">
    <property type="entry name" value="TetR_N"/>
    <property type="match status" value="1"/>
</dbReference>